<dbReference type="RefSeq" id="WP_060602492.1">
    <property type="nucleotide sequence ID" value="NZ_BBWQ01000009.1"/>
</dbReference>
<evidence type="ECO:0000256" key="2">
    <source>
        <dbReference type="ARBA" id="ARBA00026073"/>
    </source>
</evidence>
<comment type="function">
    <text evidence="1">DNA polymerase III is a complex, multichain enzyme responsible for most of the replicative synthesis in bacteria. The epsilon subunit contain the editing function and is a proofreading 3'-5' exonuclease.</text>
</comment>
<protein>
    <submittedName>
        <fullName evidence="4">DNA polymerase III epsilon subunit-like 3'-5'exonuclease</fullName>
    </submittedName>
</protein>
<dbReference type="AlphaFoldDB" id="A0A0P0YX85"/>
<dbReference type="GO" id="GO:0045004">
    <property type="term" value="P:DNA replication proofreading"/>
    <property type="evidence" value="ECO:0007669"/>
    <property type="project" value="TreeGrafter"/>
</dbReference>
<dbReference type="InterPro" id="IPR012337">
    <property type="entry name" value="RNaseH-like_sf"/>
</dbReference>
<dbReference type="CDD" id="cd06127">
    <property type="entry name" value="DEDDh"/>
    <property type="match status" value="1"/>
</dbReference>
<keyword evidence="4" id="KW-0540">Nuclease</keyword>
<name>A0A0P0YX85_9HYPH</name>
<sequence>MDQLDLFSFDEEERMARRLEATGRFRILRKLMPRPVVAREDSSFPHVALLIDTETTGLRHGIDEVIEVGAVAFTYDDHGTIGDVVGVFGGLQQPSVPIPPEITQLTGITDAMVAGQQIDLAALERLTDTADLVIAHNAAFDRRFCEGLSACFEVKAWACSHAEIPWRDLGFEGSKLSYLLSQCGLFHDGHRAVDDCHALLEVLARPAGADGRSAFAHLLDSSGRTRRRIYAEHTPFDLKDVLKRRGYRWSDGSDGRPKCWWVEVDEGAYDSELSFLRQEIYRREEADPVTVTLTALDRFKAA</sequence>
<organism evidence="4">
    <name type="scientific">Aureimonas altamirensis</name>
    <dbReference type="NCBI Taxonomy" id="370622"/>
    <lineage>
        <taxon>Bacteria</taxon>
        <taxon>Pseudomonadati</taxon>
        <taxon>Pseudomonadota</taxon>
        <taxon>Alphaproteobacteria</taxon>
        <taxon>Hyphomicrobiales</taxon>
        <taxon>Aurantimonadaceae</taxon>
        <taxon>Aureimonas</taxon>
    </lineage>
</organism>
<keyword evidence="4" id="KW-0378">Hydrolase</keyword>
<dbReference type="InterPro" id="IPR013520">
    <property type="entry name" value="Ribonucl_H"/>
</dbReference>
<proteinExistence type="predicted"/>
<dbReference type="EMBL" id="LC066371">
    <property type="protein sequence ID" value="BAT25948.1"/>
    <property type="molecule type" value="Genomic_DNA"/>
</dbReference>
<accession>A0A0P0YX85</accession>
<evidence type="ECO:0000259" key="3">
    <source>
        <dbReference type="SMART" id="SM00479"/>
    </source>
</evidence>
<dbReference type="GO" id="GO:0003676">
    <property type="term" value="F:nucleic acid binding"/>
    <property type="evidence" value="ECO:0007669"/>
    <property type="project" value="InterPro"/>
</dbReference>
<dbReference type="SMART" id="SM00479">
    <property type="entry name" value="EXOIII"/>
    <property type="match status" value="1"/>
</dbReference>
<reference evidence="4" key="1">
    <citation type="journal article" date="2015" name="Proc. Natl. Acad. Sci. U.S.A.">
        <title>Bacterial clade with the ribosomal RNA operon on a small plasmid rather than the chromosome.</title>
        <authorList>
            <person name="Anda M."/>
            <person name="Ohtsubo Y."/>
            <person name="Okubo T."/>
            <person name="Sugawara M."/>
            <person name="Nagata Y."/>
            <person name="Tsuda M."/>
            <person name="Minamisawa K."/>
            <person name="Mitsui H."/>
        </authorList>
    </citation>
    <scope>NUCLEOTIDE SEQUENCE</scope>
    <source>
        <strain evidence="4">DSM 21988</strain>
    </source>
</reference>
<evidence type="ECO:0000256" key="1">
    <source>
        <dbReference type="ARBA" id="ARBA00025483"/>
    </source>
</evidence>
<dbReference type="GO" id="GO:0005829">
    <property type="term" value="C:cytosol"/>
    <property type="evidence" value="ECO:0007669"/>
    <property type="project" value="TreeGrafter"/>
</dbReference>
<feature type="domain" description="Exonuclease" evidence="3">
    <location>
        <begin position="47"/>
        <end position="212"/>
    </location>
</feature>
<dbReference type="PANTHER" id="PTHR30231:SF37">
    <property type="entry name" value="EXODEOXYRIBONUCLEASE 10"/>
    <property type="match status" value="1"/>
</dbReference>
<comment type="subunit">
    <text evidence="2">DNA polymerase III contains a core (composed of alpha, epsilon and theta chains) that associates with a tau subunit. This core dimerizes to form the POLIII' complex. PolIII' associates with the gamma complex (composed of gamma, delta, delta', psi and chi chains) and with the beta chain to form the complete DNA polymerase III complex.</text>
</comment>
<dbReference type="Gene3D" id="3.30.420.10">
    <property type="entry name" value="Ribonuclease H-like superfamily/Ribonuclease H"/>
    <property type="match status" value="1"/>
</dbReference>
<dbReference type="Pfam" id="PF00929">
    <property type="entry name" value="RNase_T"/>
    <property type="match status" value="1"/>
</dbReference>
<evidence type="ECO:0000313" key="4">
    <source>
        <dbReference type="EMBL" id="BAT25948.1"/>
    </source>
</evidence>
<dbReference type="SUPFAM" id="SSF53098">
    <property type="entry name" value="Ribonuclease H-like"/>
    <property type="match status" value="1"/>
</dbReference>
<dbReference type="InterPro" id="IPR036397">
    <property type="entry name" value="RNaseH_sf"/>
</dbReference>
<keyword evidence="4" id="KW-0269">Exonuclease</keyword>
<dbReference type="PANTHER" id="PTHR30231">
    <property type="entry name" value="DNA POLYMERASE III SUBUNIT EPSILON"/>
    <property type="match status" value="1"/>
</dbReference>
<dbReference type="FunFam" id="3.30.420.10:FF:000045">
    <property type="entry name" value="3'-5' exonuclease DinG"/>
    <property type="match status" value="1"/>
</dbReference>
<dbReference type="NCBIfam" id="NF006615">
    <property type="entry name" value="PRK09182.1"/>
    <property type="match status" value="1"/>
</dbReference>
<dbReference type="GO" id="GO:0008408">
    <property type="term" value="F:3'-5' exonuclease activity"/>
    <property type="evidence" value="ECO:0007669"/>
    <property type="project" value="TreeGrafter"/>
</dbReference>